<keyword evidence="4" id="KW-0067">ATP-binding</keyword>
<dbReference type="PROSITE" id="PS00455">
    <property type="entry name" value="AMP_BINDING"/>
    <property type="match status" value="1"/>
</dbReference>
<dbReference type="NCBIfam" id="NF006134">
    <property type="entry name" value="PRK08279.1"/>
    <property type="match status" value="1"/>
</dbReference>
<dbReference type="SUPFAM" id="SSF56801">
    <property type="entry name" value="Acetyl-CoA synthetase-like"/>
    <property type="match status" value="1"/>
</dbReference>
<proteinExistence type="inferred from homology"/>
<organism evidence="8 9">
    <name type="scientific">Thalassolituus oleivorans MIL-1</name>
    <dbReference type="NCBI Taxonomy" id="1298593"/>
    <lineage>
        <taxon>Bacteria</taxon>
        <taxon>Pseudomonadati</taxon>
        <taxon>Pseudomonadota</taxon>
        <taxon>Gammaproteobacteria</taxon>
        <taxon>Oceanospirillales</taxon>
        <taxon>Oceanospirillaceae</taxon>
        <taxon>Thalassolituus</taxon>
    </lineage>
</organism>
<evidence type="ECO:0000256" key="5">
    <source>
        <dbReference type="SAM" id="MobiDB-lite"/>
    </source>
</evidence>
<dbReference type="FunFam" id="3.30.300.30:FF:000002">
    <property type="entry name" value="Long-chain fatty acid transport protein 1"/>
    <property type="match status" value="1"/>
</dbReference>
<evidence type="ECO:0000256" key="3">
    <source>
        <dbReference type="ARBA" id="ARBA00022741"/>
    </source>
</evidence>
<dbReference type="GO" id="GO:0004467">
    <property type="term" value="F:long-chain fatty acid-CoA ligase activity"/>
    <property type="evidence" value="ECO:0007669"/>
    <property type="project" value="TreeGrafter"/>
</dbReference>
<evidence type="ECO:0000259" key="7">
    <source>
        <dbReference type="Pfam" id="PF13193"/>
    </source>
</evidence>
<dbReference type="InterPro" id="IPR000873">
    <property type="entry name" value="AMP-dep_synth/lig_dom"/>
</dbReference>
<dbReference type="InterPro" id="IPR020845">
    <property type="entry name" value="AMP-binding_CS"/>
</dbReference>
<dbReference type="AlphaFoldDB" id="M5DTP0"/>
<dbReference type="Gene3D" id="3.40.50.12780">
    <property type="entry name" value="N-terminal domain of ligase-like"/>
    <property type="match status" value="1"/>
</dbReference>
<dbReference type="Pfam" id="PF00501">
    <property type="entry name" value="AMP-binding"/>
    <property type="match status" value="1"/>
</dbReference>
<accession>M5DTP0</accession>
<feature type="domain" description="AMP-binding enzyme C-terminal" evidence="7">
    <location>
        <begin position="499"/>
        <end position="576"/>
    </location>
</feature>
<dbReference type="GO" id="GO:0044539">
    <property type="term" value="P:long-chain fatty acid import into cell"/>
    <property type="evidence" value="ECO:0007669"/>
    <property type="project" value="TreeGrafter"/>
</dbReference>
<keyword evidence="2" id="KW-0436">Ligase</keyword>
<feature type="domain" description="AMP-dependent synthetase/ligase" evidence="6">
    <location>
        <begin position="66"/>
        <end position="389"/>
    </location>
</feature>
<dbReference type="STRING" id="187493.CN03_07455"/>
<dbReference type="InterPro" id="IPR025110">
    <property type="entry name" value="AMP-bd_C"/>
</dbReference>
<dbReference type="eggNOG" id="COG0318">
    <property type="taxonomic scope" value="Bacteria"/>
</dbReference>
<dbReference type="Proteomes" id="UP000011866">
    <property type="component" value="Chromosome"/>
</dbReference>
<dbReference type="PANTHER" id="PTHR43107:SF15">
    <property type="entry name" value="FATTY ACID TRANSPORT PROTEIN 3, ISOFORM A"/>
    <property type="match status" value="1"/>
</dbReference>
<dbReference type="GO" id="GO:0005324">
    <property type="term" value="F:long-chain fatty acid transmembrane transporter activity"/>
    <property type="evidence" value="ECO:0007669"/>
    <property type="project" value="TreeGrafter"/>
</dbReference>
<keyword evidence="3" id="KW-0547">Nucleotide-binding</keyword>
<feature type="region of interest" description="Disordered" evidence="5">
    <location>
        <begin position="1"/>
        <end position="20"/>
    </location>
</feature>
<dbReference type="PATRIC" id="fig|1298593.3.peg.2056"/>
<evidence type="ECO:0000259" key="6">
    <source>
        <dbReference type="Pfam" id="PF00501"/>
    </source>
</evidence>
<comment type="similarity">
    <text evidence="1">Belongs to the ATP-dependent AMP-binding enzyme family.</text>
</comment>
<evidence type="ECO:0000256" key="1">
    <source>
        <dbReference type="ARBA" id="ARBA00006432"/>
    </source>
</evidence>
<evidence type="ECO:0000256" key="4">
    <source>
        <dbReference type="ARBA" id="ARBA00022840"/>
    </source>
</evidence>
<dbReference type="GO" id="GO:0005886">
    <property type="term" value="C:plasma membrane"/>
    <property type="evidence" value="ECO:0007669"/>
    <property type="project" value="TreeGrafter"/>
</dbReference>
<dbReference type="InterPro" id="IPR042099">
    <property type="entry name" value="ANL_N_sf"/>
</dbReference>
<dbReference type="Pfam" id="PF13193">
    <property type="entry name" value="AMP-binding_C"/>
    <property type="match status" value="1"/>
</dbReference>
<dbReference type="Gene3D" id="3.30.300.30">
    <property type="match status" value="1"/>
</dbReference>
<name>M5DTP0_9GAMM</name>
<sequence>MTVSDVNQSEANSKNTMASTPEKNVSLVNIATQLIGQIPDIPVMLKGVFELVTSKPEKKKSIGLLLEKHARQQPDHIAVRYQDITLTYAQVNERANQMAHFFVSKGISSGDTIAVVLENRPETLVCVFAAVKLGAICSMINTSQRGEVLLHSLNLVQPKLIVVGEEMLDNVGTVEADLNDDVRSALYYLSDNGSVGCPKHYKDLDAACANQARSNPASTGEVRMHQPCYYIFTSGTTGLPKASVMSHYRWFKSMAGMGLASMKLRKSDIMYVSLPLYHNNALTVSLAAVLGAGACIAISRKFSVSRFWDEVRMHNATAFCYIGELCRYLLNTPPKNTDRHHDIRVVVGNGLRPDIWMEFKNRFGIHHINEFYGASECNLVFTNSFNLDKTAGFCPLSYNIVDYDIEEDKPRRDAAGYMIPIKAGKTGLLITEVNDKQPFEGYTDEEASNKKLFRDVFKQGDCWFNTGDLVNNQGWKHVSFADRLGDTFRWKGENVATTEIESVLMEHADIQHAVVYGVEIPHTDGRAGMATITPRIPLDQMDWDSVTRHVRNKLPAYAIPLFLRIREEEEVTGTFKYRKVELKEEAYHLDKVDEPLLVLTSKNSIYEVLTSEIETKINNAEISL</sequence>
<reference evidence="8 9" key="1">
    <citation type="journal article" date="2013" name="Genome Announc.">
        <title>Genome Sequence of Thalassolituus oleivorans MIL-1 (DSM 14913T).</title>
        <authorList>
            <person name="Golyshin P.N."/>
            <person name="Werner J."/>
            <person name="Chernikova T.N."/>
            <person name="Tran H."/>
            <person name="Ferrer M."/>
            <person name="Yakimov M.M."/>
            <person name="Teeling H."/>
            <person name="Golyshina O.V."/>
        </authorList>
    </citation>
    <scope>NUCLEOTIDE SEQUENCE [LARGE SCALE GENOMIC DNA]</scope>
    <source>
        <strain evidence="8 9">MIL-1</strain>
    </source>
</reference>
<evidence type="ECO:0000256" key="2">
    <source>
        <dbReference type="ARBA" id="ARBA00022598"/>
    </source>
</evidence>
<dbReference type="KEGG" id="tol:TOL_2157"/>
<evidence type="ECO:0000313" key="9">
    <source>
        <dbReference type="Proteomes" id="UP000011866"/>
    </source>
</evidence>
<dbReference type="HOGENOM" id="CLU_000022_46_2_6"/>
<evidence type="ECO:0000313" key="8">
    <source>
        <dbReference type="EMBL" id="CCU72562.1"/>
    </source>
</evidence>
<protein>
    <submittedName>
        <fullName evidence="8">Acyl-CoA synthase</fullName>
    </submittedName>
</protein>
<dbReference type="GO" id="GO:0005524">
    <property type="term" value="F:ATP binding"/>
    <property type="evidence" value="ECO:0007669"/>
    <property type="project" value="UniProtKB-KW"/>
</dbReference>
<dbReference type="PANTHER" id="PTHR43107">
    <property type="entry name" value="LONG-CHAIN FATTY ACID TRANSPORT PROTEIN"/>
    <property type="match status" value="1"/>
</dbReference>
<keyword evidence="9" id="KW-1185">Reference proteome</keyword>
<dbReference type="InterPro" id="IPR045851">
    <property type="entry name" value="AMP-bd_C_sf"/>
</dbReference>
<gene>
    <name evidence="8" type="ORF">TOL_2157</name>
</gene>
<dbReference type="EMBL" id="HF680312">
    <property type="protein sequence ID" value="CCU72562.1"/>
    <property type="molecule type" value="Genomic_DNA"/>
</dbReference>